<feature type="transmembrane region" description="Helical" evidence="6">
    <location>
        <begin position="226"/>
        <end position="247"/>
    </location>
</feature>
<gene>
    <name evidence="7" type="ORF">Zmor_006929</name>
</gene>
<evidence type="ECO:0000256" key="4">
    <source>
        <dbReference type="ARBA" id="ARBA00022989"/>
    </source>
</evidence>
<evidence type="ECO:0000256" key="2">
    <source>
        <dbReference type="ARBA" id="ARBA00007168"/>
    </source>
</evidence>
<dbReference type="AlphaFoldDB" id="A0AA38MP26"/>
<feature type="transmembrane region" description="Helical" evidence="6">
    <location>
        <begin position="165"/>
        <end position="184"/>
    </location>
</feature>
<dbReference type="InterPro" id="IPR007603">
    <property type="entry name" value="Choline_transptr-like"/>
</dbReference>
<dbReference type="Pfam" id="PF04515">
    <property type="entry name" value="Choline_transpo"/>
    <property type="match status" value="1"/>
</dbReference>
<protein>
    <recommendedName>
        <fullName evidence="6">Choline transporter-like protein</fullName>
    </recommendedName>
</protein>
<dbReference type="Proteomes" id="UP001168821">
    <property type="component" value="Unassembled WGS sequence"/>
</dbReference>
<feature type="transmembrane region" description="Helical" evidence="6">
    <location>
        <begin position="373"/>
        <end position="393"/>
    </location>
</feature>
<evidence type="ECO:0000313" key="8">
    <source>
        <dbReference type="Proteomes" id="UP001168821"/>
    </source>
</evidence>
<feature type="transmembrane region" description="Helical" evidence="6">
    <location>
        <begin position="466"/>
        <end position="486"/>
    </location>
</feature>
<feature type="transmembrane region" description="Helical" evidence="6">
    <location>
        <begin position="40"/>
        <end position="61"/>
    </location>
</feature>
<feature type="transmembrane region" description="Helical" evidence="6">
    <location>
        <begin position="278"/>
        <end position="301"/>
    </location>
</feature>
<reference evidence="7" key="1">
    <citation type="journal article" date="2023" name="G3 (Bethesda)">
        <title>Whole genome assemblies of Zophobas morio and Tenebrio molitor.</title>
        <authorList>
            <person name="Kaur S."/>
            <person name="Stinson S.A."/>
            <person name="diCenzo G.C."/>
        </authorList>
    </citation>
    <scope>NUCLEOTIDE SEQUENCE</scope>
    <source>
        <strain evidence="7">QUZm001</strain>
    </source>
</reference>
<organism evidence="7 8">
    <name type="scientific">Zophobas morio</name>
    <dbReference type="NCBI Taxonomy" id="2755281"/>
    <lineage>
        <taxon>Eukaryota</taxon>
        <taxon>Metazoa</taxon>
        <taxon>Ecdysozoa</taxon>
        <taxon>Arthropoda</taxon>
        <taxon>Hexapoda</taxon>
        <taxon>Insecta</taxon>
        <taxon>Pterygota</taxon>
        <taxon>Neoptera</taxon>
        <taxon>Endopterygota</taxon>
        <taxon>Coleoptera</taxon>
        <taxon>Polyphaga</taxon>
        <taxon>Cucujiformia</taxon>
        <taxon>Tenebrionidae</taxon>
        <taxon>Zophobas</taxon>
    </lineage>
</organism>
<dbReference type="GO" id="GO:0022857">
    <property type="term" value="F:transmembrane transporter activity"/>
    <property type="evidence" value="ECO:0007669"/>
    <property type="project" value="UniProtKB-UniRule"/>
</dbReference>
<comment type="caution">
    <text evidence="7">The sequence shown here is derived from an EMBL/GenBank/DDBJ whole genome shotgun (WGS) entry which is preliminary data.</text>
</comment>
<comment type="subcellular location">
    <subcellularLocation>
        <location evidence="6">Cell membrane</location>
        <topology evidence="6">Multi-pass membrane protein</topology>
    </subcellularLocation>
    <subcellularLocation>
        <location evidence="1">Membrane</location>
        <topology evidence="1">Multi-pass membrane protein</topology>
    </subcellularLocation>
</comment>
<dbReference type="EMBL" id="JALNTZ010000002">
    <property type="protein sequence ID" value="KAJ3662588.1"/>
    <property type="molecule type" value="Genomic_DNA"/>
</dbReference>
<dbReference type="PANTHER" id="PTHR12385:SF96">
    <property type="entry name" value="CHOLINE TRANSPORTER-LIKE PROTEIN"/>
    <property type="match status" value="1"/>
</dbReference>
<keyword evidence="3 6" id="KW-0812">Transmembrane</keyword>
<keyword evidence="5 6" id="KW-0472">Membrane</keyword>
<feature type="transmembrane region" description="Helical" evidence="6">
    <location>
        <begin position="191"/>
        <end position="214"/>
    </location>
</feature>
<evidence type="ECO:0000256" key="6">
    <source>
        <dbReference type="RuleBase" id="RU368066"/>
    </source>
</evidence>
<evidence type="ECO:0000256" key="3">
    <source>
        <dbReference type="ARBA" id="ARBA00022692"/>
    </source>
</evidence>
<evidence type="ECO:0000256" key="5">
    <source>
        <dbReference type="ARBA" id="ARBA00023136"/>
    </source>
</evidence>
<keyword evidence="4 6" id="KW-1133">Transmembrane helix</keyword>
<dbReference type="PANTHER" id="PTHR12385">
    <property type="entry name" value="CHOLINE TRANSPORTER-LIKE (SLC FAMILY 44)"/>
    <property type="match status" value="1"/>
</dbReference>
<keyword evidence="8" id="KW-1185">Reference proteome</keyword>
<comment type="function">
    <text evidence="6">Choline transporter.</text>
</comment>
<dbReference type="GO" id="GO:0005886">
    <property type="term" value="C:plasma membrane"/>
    <property type="evidence" value="ECO:0007669"/>
    <property type="project" value="UniProtKB-SubCell"/>
</dbReference>
<evidence type="ECO:0000256" key="1">
    <source>
        <dbReference type="ARBA" id="ARBA00004141"/>
    </source>
</evidence>
<feature type="transmembrane region" description="Helical" evidence="6">
    <location>
        <begin position="492"/>
        <end position="511"/>
    </location>
</feature>
<feature type="transmembrane region" description="Helical" evidence="6">
    <location>
        <begin position="313"/>
        <end position="335"/>
    </location>
</feature>
<comment type="similarity">
    <text evidence="2 6">Belongs to the CTL (choline transporter-like) family.</text>
</comment>
<name>A0AA38MP26_9CUCU</name>
<evidence type="ECO:0000313" key="7">
    <source>
        <dbReference type="EMBL" id="KAJ3662588.1"/>
    </source>
</evidence>
<accession>A0AA38MP26</accession>
<sequence length="567" mass="63766">MASPTKPIVVEKISTFRRSQVPLEVCTLPEIPQKRKSTDAAFLVSFGICVVVLLSLMIYALCNSNMDRFIHGYDKCGNVCGSKNEKVDDIYCSGQDMSNKPFLTYERTMIYDSYYGLYEYVYTPNICVDKCNSSYETRFHRCFPEGGDIEFFPDMVDAVQKESDSLAGLCLIGLGLSIVALLLFRYFVKQFVWTMLIGIILLWFAITGGIWYLYSDATGEASSSLLYVGIIFTIVGIVFALCILVLIARIKLVIFFFEEAARIVFAMPLLLLEPALTFLSNFLVMAIFVYTFLLMATSGSLQKDPLNYDRYEYILNGATIFVLCWSVIMMIWTLLFNLACQQMVISGAVATYYFARDKVIVVSPIYNSFYNLIRYHLGTVAFGSLLITIITVLKTIIRGLASQNGCLRLLYICFKPLEDLLKYMTSMGYIETAIHGQPLCRSSIRAINLIISNLLSAIAMNSIGNFVFFMAKLVVVVITVVIGILMNLSVVTIVFGGLVAWICVHSFFVVFEIAVDTIFLCYCEDQCLNDGNVNAYYTTIELHNQIKKAQALTLALENAKQKKKAKK</sequence>
<proteinExistence type="inferred from homology"/>